<dbReference type="EMBL" id="BLAL01000044">
    <property type="protein sequence ID" value="GES79549.1"/>
    <property type="molecule type" value="Genomic_DNA"/>
</dbReference>
<organism evidence="2 3">
    <name type="scientific">Rhizophagus clarus</name>
    <dbReference type="NCBI Taxonomy" id="94130"/>
    <lineage>
        <taxon>Eukaryota</taxon>
        <taxon>Fungi</taxon>
        <taxon>Fungi incertae sedis</taxon>
        <taxon>Mucoromycota</taxon>
        <taxon>Glomeromycotina</taxon>
        <taxon>Glomeromycetes</taxon>
        <taxon>Glomerales</taxon>
        <taxon>Glomeraceae</taxon>
        <taxon>Rhizophagus</taxon>
    </lineage>
</organism>
<feature type="region of interest" description="Disordered" evidence="1">
    <location>
        <begin position="76"/>
        <end position="100"/>
    </location>
</feature>
<dbReference type="AlphaFoldDB" id="A0A8H3QK54"/>
<protein>
    <submittedName>
        <fullName evidence="2">Uncharacterized protein</fullName>
    </submittedName>
</protein>
<name>A0A8H3QK54_9GLOM</name>
<dbReference type="Proteomes" id="UP000615446">
    <property type="component" value="Unassembled WGS sequence"/>
</dbReference>
<evidence type="ECO:0000313" key="2">
    <source>
        <dbReference type="EMBL" id="GES79549.1"/>
    </source>
</evidence>
<reference evidence="2" key="1">
    <citation type="submission" date="2019-10" db="EMBL/GenBank/DDBJ databases">
        <title>Conservation and host-specific expression of non-tandemly repeated heterogenous ribosome RNA gene in arbuscular mycorrhizal fungi.</title>
        <authorList>
            <person name="Maeda T."/>
            <person name="Kobayashi Y."/>
            <person name="Nakagawa T."/>
            <person name="Ezawa T."/>
            <person name="Yamaguchi K."/>
            <person name="Bino T."/>
            <person name="Nishimoto Y."/>
            <person name="Shigenobu S."/>
            <person name="Kawaguchi M."/>
        </authorList>
    </citation>
    <scope>NUCLEOTIDE SEQUENCE</scope>
    <source>
        <strain evidence="2">HR1</strain>
    </source>
</reference>
<evidence type="ECO:0000313" key="3">
    <source>
        <dbReference type="Proteomes" id="UP000615446"/>
    </source>
</evidence>
<dbReference type="OrthoDB" id="2448955at2759"/>
<comment type="caution">
    <text evidence="2">The sequence shown here is derived from an EMBL/GenBank/DDBJ whole genome shotgun (WGS) entry which is preliminary data.</text>
</comment>
<sequence>MIFGIIGVLLIVKLYGVLTIKTLQSIDALSMSKLRADITYNHRLHNNPLITEPIIDDINVDQDPGNLDRINHLADNLIPTEENDSEESDDEDNEADEPKNEFGKYLQGWVEMLEEGKMLNLMEILMRITIVQIIIIQ</sequence>
<proteinExistence type="predicted"/>
<evidence type="ECO:0000256" key="1">
    <source>
        <dbReference type="SAM" id="MobiDB-lite"/>
    </source>
</evidence>
<feature type="compositionally biased region" description="Acidic residues" evidence="1">
    <location>
        <begin position="81"/>
        <end position="95"/>
    </location>
</feature>
<accession>A0A8H3QK54</accession>
<gene>
    <name evidence="2" type="ORF">RCL2_000684900</name>
</gene>